<dbReference type="Pfam" id="PF22296">
    <property type="entry name" value="bAvd"/>
    <property type="match status" value="1"/>
</dbReference>
<dbReference type="AlphaFoldDB" id="A0A0G0QP94"/>
<evidence type="ECO:0000259" key="1">
    <source>
        <dbReference type="Pfam" id="PF22296"/>
    </source>
</evidence>
<sequence>MARSSYSLSLSLSKTSILSKIKEGYLFWMGIVPHIPRTARYTLGIRIENKFLDLLESSYTSYFSGKDKKLVLLSECIFTADILKFLVTTCWEGKFISNRQYESMSTKLDEIGKMLYGWKKSLEIPTKTPPIKRGKE</sequence>
<gene>
    <name evidence="2" type="ORF">UT77_C0005G0063</name>
</gene>
<dbReference type="InterPro" id="IPR036583">
    <property type="entry name" value="23S_rRNA_IVS_sf"/>
</dbReference>
<reference evidence="2 3" key="1">
    <citation type="journal article" date="2015" name="Nature">
        <title>rRNA introns, odd ribosomes, and small enigmatic genomes across a large radiation of phyla.</title>
        <authorList>
            <person name="Brown C.T."/>
            <person name="Hug L.A."/>
            <person name="Thomas B.C."/>
            <person name="Sharon I."/>
            <person name="Castelle C.J."/>
            <person name="Singh A."/>
            <person name="Wilkins M.J."/>
            <person name="Williams K.H."/>
            <person name="Banfield J.F."/>
        </authorList>
    </citation>
    <scope>NUCLEOTIDE SEQUENCE [LARGE SCALE GENOMIC DNA]</scope>
</reference>
<organism evidence="2 3">
    <name type="scientific">Candidatus Daviesbacteria bacterium GW2011_GWC2_40_12</name>
    <dbReference type="NCBI Taxonomy" id="1618431"/>
    <lineage>
        <taxon>Bacteria</taxon>
        <taxon>Candidatus Daviesiibacteriota</taxon>
    </lineage>
</organism>
<dbReference type="Gene3D" id="1.20.1440.60">
    <property type="entry name" value="23S rRNA-intervening sequence"/>
    <property type="match status" value="1"/>
</dbReference>
<proteinExistence type="predicted"/>
<dbReference type="InterPro" id="IPR055360">
    <property type="entry name" value="bAvd"/>
</dbReference>
<accession>A0A0G0QP94</accession>
<evidence type="ECO:0000313" key="3">
    <source>
        <dbReference type="Proteomes" id="UP000034881"/>
    </source>
</evidence>
<protein>
    <recommendedName>
        <fullName evidence="1">bAvd-like domain-containing protein</fullName>
    </recommendedName>
</protein>
<comment type="caution">
    <text evidence="2">The sequence shown here is derived from an EMBL/GenBank/DDBJ whole genome shotgun (WGS) entry which is preliminary data.</text>
</comment>
<evidence type="ECO:0000313" key="2">
    <source>
        <dbReference type="EMBL" id="KKR41948.1"/>
    </source>
</evidence>
<feature type="domain" description="bAvd-like" evidence="1">
    <location>
        <begin position="30"/>
        <end position="121"/>
    </location>
</feature>
<dbReference type="EMBL" id="LBYB01000005">
    <property type="protein sequence ID" value="KKR41948.1"/>
    <property type="molecule type" value="Genomic_DNA"/>
</dbReference>
<name>A0A0G0QP94_9BACT</name>
<dbReference type="Proteomes" id="UP000034881">
    <property type="component" value="Unassembled WGS sequence"/>
</dbReference>
<dbReference type="CDD" id="cd16376">
    <property type="entry name" value="Avd_like"/>
    <property type="match status" value="1"/>
</dbReference>